<dbReference type="RefSeq" id="WP_162450722.1">
    <property type="nucleotide sequence ID" value="NZ_WLZY01000004.1"/>
</dbReference>
<evidence type="ECO:0000313" key="1">
    <source>
        <dbReference type="EMBL" id="NDL58026.1"/>
    </source>
</evidence>
<dbReference type="AlphaFoldDB" id="A0A7K3M457"/>
<dbReference type="PROSITE" id="PS51257">
    <property type="entry name" value="PROKAR_LIPOPROTEIN"/>
    <property type="match status" value="1"/>
</dbReference>
<proteinExistence type="predicted"/>
<gene>
    <name evidence="1" type="ORF">F7O44_13180</name>
</gene>
<accession>A0A7K3M457</accession>
<reference evidence="1 2" key="1">
    <citation type="submission" date="2019-11" db="EMBL/GenBank/DDBJ databases">
        <authorList>
            <person name="Li X.-J."/>
            <person name="Feng X.-M."/>
        </authorList>
    </citation>
    <scope>NUCLEOTIDE SEQUENCE [LARGE SCALE GENOMIC DNA]</scope>
    <source>
        <strain evidence="1 2">XMNu-373</strain>
    </source>
</reference>
<dbReference type="Proteomes" id="UP000460435">
    <property type="component" value="Unassembled WGS sequence"/>
</dbReference>
<protein>
    <submittedName>
        <fullName evidence="1">Uncharacterized protein</fullName>
    </submittedName>
</protein>
<dbReference type="EMBL" id="WLZY01000004">
    <property type="protein sequence ID" value="NDL58026.1"/>
    <property type="molecule type" value="Genomic_DNA"/>
</dbReference>
<comment type="caution">
    <text evidence="1">The sequence shown here is derived from an EMBL/GenBank/DDBJ whole genome shotgun (WGS) entry which is preliminary data.</text>
</comment>
<name>A0A7K3M457_9ACTN</name>
<sequence length="348" mass="38744">MTNNYQRTALSFCAATFLLMTGCSKTDTADGPDADHDTSGPLAEFMSHTPVTSGFGRHGFRADDDVPEHSEEEFRQHRHVEESVAECMRDAGFEYVPTTLENDDTGPNEFDEAYSLEPAEFAEQFGYGLTTIIFTSTANEPREPDPNEEIQENLGGAAREAHDDALWGKQDEDSGLRENSGCYDQAYADMVDDQPNLDEISSEFDALFNDVDALFDRVDRDPRVSAMVDEWRECMAGQGFSGFEELDQPYWSIQDRASEVSVPEAEAASTSGDVGVIVEGDTRFVIAPQVLAELQKHEIELATADLQCRAQHEAAYHEVAMELEEEFVDAQRAELERYREFLHGSGAS</sequence>
<keyword evidence="2" id="KW-1185">Reference proteome</keyword>
<organism evidence="1 2">
    <name type="scientific">Phytoactinopolyspora mesophila</name>
    <dbReference type="NCBI Taxonomy" id="2650750"/>
    <lineage>
        <taxon>Bacteria</taxon>
        <taxon>Bacillati</taxon>
        <taxon>Actinomycetota</taxon>
        <taxon>Actinomycetes</taxon>
        <taxon>Jiangellales</taxon>
        <taxon>Jiangellaceae</taxon>
        <taxon>Phytoactinopolyspora</taxon>
    </lineage>
</organism>
<evidence type="ECO:0000313" key="2">
    <source>
        <dbReference type="Proteomes" id="UP000460435"/>
    </source>
</evidence>